<dbReference type="PANTHER" id="PTHR33236">
    <property type="entry name" value="INTRAFLAGELLAR TRANSPORT PROTEIN 122 FAMILY PROTEIN-RELATED"/>
    <property type="match status" value="1"/>
</dbReference>
<dbReference type="SUPFAM" id="SSF49854">
    <property type="entry name" value="Spermadhesin, CUB domain"/>
    <property type="match status" value="2"/>
</dbReference>
<accession>A0A7R9KBF9</accession>
<dbReference type="AlphaFoldDB" id="A0A7R9KBF9"/>
<keyword evidence="1" id="KW-1015">Disulfide bond</keyword>
<proteinExistence type="predicted"/>
<dbReference type="Pfam" id="PF26080">
    <property type="entry name" value="CUB_animal"/>
    <property type="match status" value="1"/>
</dbReference>
<evidence type="ECO:0000256" key="1">
    <source>
        <dbReference type="ARBA" id="ARBA00023157"/>
    </source>
</evidence>
<dbReference type="EMBL" id="OC854588">
    <property type="protein sequence ID" value="CAD7619589.1"/>
    <property type="molecule type" value="Genomic_DNA"/>
</dbReference>
<organism evidence="4">
    <name type="scientific">Medioppia subpectinata</name>
    <dbReference type="NCBI Taxonomy" id="1979941"/>
    <lineage>
        <taxon>Eukaryota</taxon>
        <taxon>Metazoa</taxon>
        <taxon>Ecdysozoa</taxon>
        <taxon>Arthropoda</taxon>
        <taxon>Chelicerata</taxon>
        <taxon>Arachnida</taxon>
        <taxon>Acari</taxon>
        <taxon>Acariformes</taxon>
        <taxon>Sarcoptiformes</taxon>
        <taxon>Oribatida</taxon>
        <taxon>Brachypylina</taxon>
        <taxon>Oppioidea</taxon>
        <taxon>Oppiidae</taxon>
        <taxon>Medioppia</taxon>
    </lineage>
</organism>
<dbReference type="PROSITE" id="PS01180">
    <property type="entry name" value="CUB"/>
    <property type="match status" value="1"/>
</dbReference>
<dbReference type="PANTHER" id="PTHR33236:SF11">
    <property type="entry name" value="CUB DOMAIN-CONTAINING PROTEIN"/>
    <property type="match status" value="1"/>
</dbReference>
<protein>
    <recommendedName>
        <fullName evidence="3">CUB domain-containing protein</fullName>
    </recommendedName>
</protein>
<sequence>MWRANICTMTLQIRDPDVCQVRLDFIDFDLDQPTLGDCLGDKFRISSSGSGTGQIPVLCGRNTNQHVYVHVPNGGSTTRTVIIIFDTNSIGDYRWQIKYHTEPTKVIESFNYGQQYLNNLDYGLCVERAPNTCRVTYRVAGDREWSLDSAQAAKDRSAVGDQQCAGDYLLIPGGSETGDPPTADRYCGGRFNWLPGAVIDAPVVSKANGMIALRFHSDTFQDPGFARGFRVRYEQSSTGCV</sequence>
<dbReference type="OrthoDB" id="2105077at2759"/>
<evidence type="ECO:0000256" key="2">
    <source>
        <dbReference type="PROSITE-ProRule" id="PRU00059"/>
    </source>
</evidence>
<dbReference type="Gene3D" id="2.60.120.290">
    <property type="entry name" value="Spermadhesin, CUB domain"/>
    <property type="match status" value="2"/>
</dbReference>
<gene>
    <name evidence="4" type="ORF">OSB1V03_LOCUS90</name>
</gene>
<dbReference type="EMBL" id="CAJPIZ010000013">
    <property type="protein sequence ID" value="CAG2100019.1"/>
    <property type="molecule type" value="Genomic_DNA"/>
</dbReference>
<dbReference type="Proteomes" id="UP000759131">
    <property type="component" value="Unassembled WGS sequence"/>
</dbReference>
<name>A0A7R9KBF9_9ACAR</name>
<evidence type="ECO:0000259" key="3">
    <source>
        <dbReference type="PROSITE" id="PS01180"/>
    </source>
</evidence>
<dbReference type="InterPro" id="IPR035914">
    <property type="entry name" value="Sperma_CUB_dom_sf"/>
</dbReference>
<dbReference type="InterPro" id="IPR058698">
    <property type="entry name" value="CUB_metazoa"/>
</dbReference>
<feature type="domain" description="CUB" evidence="3">
    <location>
        <begin position="73"/>
        <end position="236"/>
    </location>
</feature>
<reference evidence="4" key="1">
    <citation type="submission" date="2020-11" db="EMBL/GenBank/DDBJ databases">
        <authorList>
            <person name="Tran Van P."/>
        </authorList>
    </citation>
    <scope>NUCLEOTIDE SEQUENCE</scope>
</reference>
<comment type="caution">
    <text evidence="2">Lacks conserved residue(s) required for the propagation of feature annotation.</text>
</comment>
<evidence type="ECO:0000313" key="4">
    <source>
        <dbReference type="EMBL" id="CAD7619589.1"/>
    </source>
</evidence>
<dbReference type="InterPro" id="IPR000859">
    <property type="entry name" value="CUB_dom"/>
</dbReference>
<keyword evidence="5" id="KW-1185">Reference proteome</keyword>
<evidence type="ECO:0000313" key="5">
    <source>
        <dbReference type="Proteomes" id="UP000759131"/>
    </source>
</evidence>